<dbReference type="InterPro" id="IPR003595">
    <property type="entry name" value="Tyr_Pase_cat"/>
</dbReference>
<dbReference type="PROSITE" id="PS50056">
    <property type="entry name" value="TYR_PHOSPHATASE_2"/>
    <property type="match status" value="1"/>
</dbReference>
<dbReference type="InterPro" id="IPR000242">
    <property type="entry name" value="PTP_cat"/>
</dbReference>
<keyword evidence="6" id="KW-1015">Disulfide bond</keyword>
<evidence type="ECO:0000259" key="10">
    <source>
        <dbReference type="PROSITE" id="PS50054"/>
    </source>
</evidence>
<evidence type="ECO:0000313" key="13">
    <source>
        <dbReference type="EMBL" id="KAJ1915203.1"/>
    </source>
</evidence>
<sequence length="176" mass="19912">MSRPLPSSAKSQRLITPPTFLEYQGLRFLIFDAPSNNTLPIYLKEMERYNVKDVVRACDVTYQKKPLEDKGIAIHDWSFPDGAPPPAHIVDQWLRLIQQRFGADGANPDKNTIAVHCVAGLGRAPILVAIALIEYGMSPLDSVQFIRSKRNGAINRKQLQYVETYRRRSKGKCTIM</sequence>
<dbReference type="AlphaFoldDB" id="A0A9W7ZJL9"/>
<dbReference type="CDD" id="cd14500">
    <property type="entry name" value="PTP-IVa"/>
    <property type="match status" value="1"/>
</dbReference>
<organism evidence="12 14">
    <name type="scientific">Tieghemiomyces parasiticus</name>
    <dbReference type="NCBI Taxonomy" id="78921"/>
    <lineage>
        <taxon>Eukaryota</taxon>
        <taxon>Fungi</taxon>
        <taxon>Fungi incertae sedis</taxon>
        <taxon>Zoopagomycota</taxon>
        <taxon>Kickxellomycotina</taxon>
        <taxon>Dimargaritomycetes</taxon>
        <taxon>Dimargaritales</taxon>
        <taxon>Dimargaritaceae</taxon>
        <taxon>Tieghemiomyces</taxon>
    </lineage>
</organism>
<dbReference type="EC" id="3.1.3.48" evidence="2"/>
<evidence type="ECO:0000256" key="1">
    <source>
        <dbReference type="ARBA" id="ARBA00009580"/>
    </source>
</evidence>
<evidence type="ECO:0000256" key="7">
    <source>
        <dbReference type="ARBA" id="ARBA00023288"/>
    </source>
</evidence>
<feature type="domain" description="Tyrosine-protein phosphatase" evidence="10">
    <location>
        <begin position="19"/>
        <end position="174"/>
    </location>
</feature>
<dbReference type="EMBL" id="JANBPT010001259">
    <property type="protein sequence ID" value="KAJ1909125.1"/>
    <property type="molecule type" value="Genomic_DNA"/>
</dbReference>
<evidence type="ECO:0000313" key="12">
    <source>
        <dbReference type="EMBL" id="KAJ1909125.1"/>
    </source>
</evidence>
<dbReference type="PANTHER" id="PTHR23339">
    <property type="entry name" value="TYROSINE SPECIFIC PROTEIN PHOSPHATASE AND DUAL SPECIFICITY PROTEIN PHOSPHATASE"/>
    <property type="match status" value="1"/>
</dbReference>
<gene>
    <name evidence="13" type="ORF">IWQ60_008522</name>
    <name evidence="12" type="ORF">IWQ60_011345</name>
</gene>
<keyword evidence="3" id="KW-0488">Methylation</keyword>
<keyword evidence="14" id="KW-1185">Reference proteome</keyword>
<dbReference type="Gene3D" id="3.90.190.10">
    <property type="entry name" value="Protein tyrosine phosphatase superfamily"/>
    <property type="match status" value="1"/>
</dbReference>
<dbReference type="FunFam" id="3.90.190.10:FF:000086">
    <property type="entry name" value="Protein tyrosine phosphatase-like protein"/>
    <property type="match status" value="1"/>
</dbReference>
<evidence type="ECO:0000256" key="8">
    <source>
        <dbReference type="ARBA" id="ARBA00023289"/>
    </source>
</evidence>
<dbReference type="SUPFAM" id="SSF52799">
    <property type="entry name" value="(Phosphotyrosine protein) phosphatases II"/>
    <property type="match status" value="1"/>
</dbReference>
<evidence type="ECO:0000259" key="11">
    <source>
        <dbReference type="PROSITE" id="PS50056"/>
    </source>
</evidence>
<comment type="caution">
    <text evidence="12">The sequence shown here is derived from an EMBL/GenBank/DDBJ whole genome shotgun (WGS) entry which is preliminary data.</text>
</comment>
<comment type="similarity">
    <text evidence="1">Belongs to the protein-tyrosine phosphatase family.</text>
</comment>
<evidence type="ECO:0000256" key="9">
    <source>
        <dbReference type="ARBA" id="ARBA00051722"/>
    </source>
</evidence>
<keyword evidence="5" id="KW-0904">Protein phosphatase</keyword>
<dbReference type="Proteomes" id="UP001150569">
    <property type="component" value="Unassembled WGS sequence"/>
</dbReference>
<dbReference type="GO" id="GO:0005737">
    <property type="term" value="C:cytoplasm"/>
    <property type="evidence" value="ECO:0007669"/>
    <property type="project" value="UniProtKB-ARBA"/>
</dbReference>
<evidence type="ECO:0000256" key="6">
    <source>
        <dbReference type="ARBA" id="ARBA00023157"/>
    </source>
</evidence>
<name>A0A9W7ZJL9_9FUNG</name>
<dbReference type="GO" id="GO:0004725">
    <property type="term" value="F:protein tyrosine phosphatase activity"/>
    <property type="evidence" value="ECO:0007669"/>
    <property type="project" value="UniProtKB-EC"/>
</dbReference>
<feature type="domain" description="Tyrosine specific protein phosphatases" evidence="11">
    <location>
        <begin position="91"/>
        <end position="161"/>
    </location>
</feature>
<dbReference type="InterPro" id="IPR050561">
    <property type="entry name" value="PTP"/>
</dbReference>
<accession>A0A9W7ZJL9</accession>
<comment type="catalytic activity">
    <reaction evidence="9">
        <text>O-phospho-L-tyrosyl-[protein] + H2O = L-tyrosyl-[protein] + phosphate</text>
        <dbReference type="Rhea" id="RHEA:10684"/>
        <dbReference type="Rhea" id="RHEA-COMP:10136"/>
        <dbReference type="Rhea" id="RHEA-COMP:20101"/>
        <dbReference type="ChEBI" id="CHEBI:15377"/>
        <dbReference type="ChEBI" id="CHEBI:43474"/>
        <dbReference type="ChEBI" id="CHEBI:46858"/>
        <dbReference type="ChEBI" id="CHEBI:61978"/>
        <dbReference type="EC" id="3.1.3.48"/>
    </reaction>
</comment>
<keyword evidence="4" id="KW-0378">Hydrolase</keyword>
<dbReference type="EMBL" id="JANBPT010000643">
    <property type="protein sequence ID" value="KAJ1915203.1"/>
    <property type="molecule type" value="Genomic_DNA"/>
</dbReference>
<keyword evidence="8" id="KW-0636">Prenylation</keyword>
<dbReference type="Pfam" id="PF00102">
    <property type="entry name" value="Y_phosphatase"/>
    <property type="match status" value="1"/>
</dbReference>
<evidence type="ECO:0000256" key="5">
    <source>
        <dbReference type="ARBA" id="ARBA00022912"/>
    </source>
</evidence>
<evidence type="ECO:0000313" key="14">
    <source>
        <dbReference type="Proteomes" id="UP001150569"/>
    </source>
</evidence>
<reference evidence="12" key="1">
    <citation type="submission" date="2022-07" db="EMBL/GenBank/DDBJ databases">
        <title>Phylogenomic reconstructions and comparative analyses of Kickxellomycotina fungi.</title>
        <authorList>
            <person name="Reynolds N.K."/>
            <person name="Stajich J.E."/>
            <person name="Barry K."/>
            <person name="Grigoriev I.V."/>
            <person name="Crous P."/>
            <person name="Smith M.E."/>
        </authorList>
    </citation>
    <scope>NUCLEOTIDE SEQUENCE</scope>
    <source>
        <strain evidence="12">RSA 861</strain>
    </source>
</reference>
<dbReference type="PROSITE" id="PS50054">
    <property type="entry name" value="TYR_PHOSPHATASE_DUAL"/>
    <property type="match status" value="1"/>
</dbReference>
<proteinExistence type="inferred from homology"/>
<dbReference type="InterPro" id="IPR000387">
    <property type="entry name" value="Tyr_Pase_dom"/>
</dbReference>
<keyword evidence="7" id="KW-0449">Lipoprotein</keyword>
<dbReference type="OrthoDB" id="5632at2759"/>
<dbReference type="InterPro" id="IPR020422">
    <property type="entry name" value="TYR_PHOSPHATASE_DUAL_dom"/>
</dbReference>
<protein>
    <recommendedName>
        <fullName evidence="2">protein-tyrosine-phosphatase</fullName>
        <ecNumber evidence="2">3.1.3.48</ecNumber>
    </recommendedName>
</protein>
<evidence type="ECO:0000256" key="4">
    <source>
        <dbReference type="ARBA" id="ARBA00022801"/>
    </source>
</evidence>
<evidence type="ECO:0000256" key="2">
    <source>
        <dbReference type="ARBA" id="ARBA00013064"/>
    </source>
</evidence>
<dbReference type="SMART" id="SM00404">
    <property type="entry name" value="PTPc_motif"/>
    <property type="match status" value="1"/>
</dbReference>
<dbReference type="InterPro" id="IPR029021">
    <property type="entry name" value="Prot-tyrosine_phosphatase-like"/>
</dbReference>
<evidence type="ECO:0000256" key="3">
    <source>
        <dbReference type="ARBA" id="ARBA00022481"/>
    </source>
</evidence>